<dbReference type="STRING" id="1095629.A0A0C9XG95"/>
<dbReference type="GO" id="GO:0032259">
    <property type="term" value="P:methylation"/>
    <property type="evidence" value="ECO:0007669"/>
    <property type="project" value="UniProtKB-KW"/>
</dbReference>
<evidence type="ECO:0000256" key="3">
    <source>
        <dbReference type="ARBA" id="ARBA00022679"/>
    </source>
</evidence>
<dbReference type="PROSITE" id="PS51560">
    <property type="entry name" value="SAM_MT_NNT1"/>
    <property type="match status" value="1"/>
</dbReference>
<dbReference type="GO" id="GO:0005737">
    <property type="term" value="C:cytoplasm"/>
    <property type="evidence" value="ECO:0007669"/>
    <property type="project" value="TreeGrafter"/>
</dbReference>
<keyword evidence="4" id="KW-0949">S-adenosyl-L-methionine</keyword>
<evidence type="ECO:0000256" key="4">
    <source>
        <dbReference type="ARBA" id="ARBA00022691"/>
    </source>
</evidence>
<dbReference type="OrthoDB" id="46564at2759"/>
<keyword evidence="1" id="KW-0963">Cytoplasm</keyword>
<dbReference type="Pfam" id="PF10294">
    <property type="entry name" value="Methyltransf_16"/>
    <property type="match status" value="1"/>
</dbReference>
<dbReference type="GO" id="GO:0008757">
    <property type="term" value="F:S-adenosylmethionine-dependent methyltransferase activity"/>
    <property type="evidence" value="ECO:0007669"/>
    <property type="project" value="UniProtKB-ARBA"/>
</dbReference>
<dbReference type="HOGENOM" id="CLU_032409_0_1_1"/>
<dbReference type="PANTHER" id="PTHR14614:SF10">
    <property type="entry name" value="PROTEIN N-TERMINAL AND LYSINE N-METHYLTRANSFERASE EFM7"/>
    <property type="match status" value="1"/>
</dbReference>
<dbReference type="InterPro" id="IPR019410">
    <property type="entry name" value="Methyltransf_16"/>
</dbReference>
<dbReference type="Proteomes" id="UP000054477">
    <property type="component" value="Unassembled WGS sequence"/>
</dbReference>
<dbReference type="SUPFAM" id="SSF53335">
    <property type="entry name" value="S-adenosyl-L-methionine-dependent methyltransferases"/>
    <property type="match status" value="1"/>
</dbReference>
<dbReference type="InterPro" id="IPR025784">
    <property type="entry name" value="EFM7"/>
</dbReference>
<evidence type="ECO:0000256" key="2">
    <source>
        <dbReference type="ARBA" id="ARBA00022603"/>
    </source>
</evidence>
<dbReference type="CDD" id="cd02440">
    <property type="entry name" value="AdoMet_MTases"/>
    <property type="match status" value="1"/>
</dbReference>
<keyword evidence="6" id="KW-1185">Reference proteome</keyword>
<evidence type="ECO:0000256" key="1">
    <source>
        <dbReference type="ARBA" id="ARBA00022490"/>
    </source>
</evidence>
<proteinExistence type="predicted"/>
<accession>A0A0C9XG95</accession>
<dbReference type="Gene3D" id="3.40.50.150">
    <property type="entry name" value="Vaccinia Virus protein VP39"/>
    <property type="match status" value="1"/>
</dbReference>
<evidence type="ECO:0000313" key="6">
    <source>
        <dbReference type="Proteomes" id="UP000054477"/>
    </source>
</evidence>
<dbReference type="PANTHER" id="PTHR14614">
    <property type="entry name" value="HEPATOCELLULAR CARCINOMA-ASSOCIATED ANTIGEN"/>
    <property type="match status" value="1"/>
</dbReference>
<dbReference type="AlphaFoldDB" id="A0A0C9XG95"/>
<keyword evidence="3" id="KW-0808">Transferase</keyword>
<name>A0A0C9XG95_9AGAR</name>
<dbReference type="EMBL" id="KN838713">
    <property type="protein sequence ID" value="KIJ96701.1"/>
    <property type="molecule type" value="Genomic_DNA"/>
</dbReference>
<reference evidence="5 6" key="1">
    <citation type="submission" date="2014-04" db="EMBL/GenBank/DDBJ databases">
        <authorList>
            <consortium name="DOE Joint Genome Institute"/>
            <person name="Kuo A."/>
            <person name="Kohler A."/>
            <person name="Nagy L.G."/>
            <person name="Floudas D."/>
            <person name="Copeland A."/>
            <person name="Barry K.W."/>
            <person name="Cichocki N."/>
            <person name="Veneault-Fourrey C."/>
            <person name="LaButti K."/>
            <person name="Lindquist E.A."/>
            <person name="Lipzen A."/>
            <person name="Lundell T."/>
            <person name="Morin E."/>
            <person name="Murat C."/>
            <person name="Sun H."/>
            <person name="Tunlid A."/>
            <person name="Henrissat B."/>
            <person name="Grigoriev I.V."/>
            <person name="Hibbett D.S."/>
            <person name="Martin F."/>
            <person name="Nordberg H.P."/>
            <person name="Cantor M.N."/>
            <person name="Hua S.X."/>
        </authorList>
    </citation>
    <scope>NUCLEOTIDE SEQUENCE [LARGE SCALE GENOMIC DNA]</scope>
    <source>
        <strain evidence="5 6">LaAM-08-1</strain>
    </source>
</reference>
<gene>
    <name evidence="5" type="ORF">K443DRAFT_106838</name>
</gene>
<protein>
    <submittedName>
        <fullName evidence="5">Unplaced genomic scaffold K443scaffold_178, whole genome shotgun sequence</fullName>
    </submittedName>
</protein>
<evidence type="ECO:0000313" key="5">
    <source>
        <dbReference type="EMBL" id="KIJ96701.1"/>
    </source>
</evidence>
<dbReference type="InterPro" id="IPR029063">
    <property type="entry name" value="SAM-dependent_MTases_sf"/>
</dbReference>
<keyword evidence="2" id="KW-0489">Methyltransferase</keyword>
<organism evidence="5 6">
    <name type="scientific">Laccaria amethystina LaAM-08-1</name>
    <dbReference type="NCBI Taxonomy" id="1095629"/>
    <lineage>
        <taxon>Eukaryota</taxon>
        <taxon>Fungi</taxon>
        <taxon>Dikarya</taxon>
        <taxon>Basidiomycota</taxon>
        <taxon>Agaricomycotina</taxon>
        <taxon>Agaricomycetes</taxon>
        <taxon>Agaricomycetidae</taxon>
        <taxon>Agaricales</taxon>
        <taxon>Agaricineae</taxon>
        <taxon>Hydnangiaceae</taxon>
        <taxon>Laccaria</taxon>
    </lineage>
</organism>
<reference evidence="6" key="2">
    <citation type="submission" date="2015-01" db="EMBL/GenBank/DDBJ databases">
        <title>Evolutionary Origins and Diversification of the Mycorrhizal Mutualists.</title>
        <authorList>
            <consortium name="DOE Joint Genome Institute"/>
            <consortium name="Mycorrhizal Genomics Consortium"/>
            <person name="Kohler A."/>
            <person name="Kuo A."/>
            <person name="Nagy L.G."/>
            <person name="Floudas D."/>
            <person name="Copeland A."/>
            <person name="Barry K.W."/>
            <person name="Cichocki N."/>
            <person name="Veneault-Fourrey C."/>
            <person name="LaButti K."/>
            <person name="Lindquist E.A."/>
            <person name="Lipzen A."/>
            <person name="Lundell T."/>
            <person name="Morin E."/>
            <person name="Murat C."/>
            <person name="Riley R."/>
            <person name="Ohm R."/>
            <person name="Sun H."/>
            <person name="Tunlid A."/>
            <person name="Henrissat B."/>
            <person name="Grigoriev I.V."/>
            <person name="Hibbett D.S."/>
            <person name="Martin F."/>
        </authorList>
    </citation>
    <scope>NUCLEOTIDE SEQUENCE [LARGE SCALE GENOMIC DNA]</scope>
    <source>
        <strain evidence="6">LaAM-08-1</strain>
    </source>
</reference>
<sequence length="275" mass="31463">MADDVSDLSLDTVFTEPLRPPTPEPTISTYTRPEENVGVGDNGWREINVRLVGAHPLWGHYLWNAARAFATYLDTHKHLCRERLVLELGAGGALPSIVTVRNGARKVVVTDYPDRELVENMEYNVKMNVPDYQRDRLNVQGYTWGHPVKPLLDALPTPSSKFDLIILSDLIFNHSQARKTPFPMSHEALLKTCEEALSSDSTSSHPSVLVFYTHHRPHLAYRDMNFFTKARERRWRSEEILSETFPPMFPEDSGEEAVRSTVHGWRLTRRERVGT</sequence>